<evidence type="ECO:0000313" key="2">
    <source>
        <dbReference type="Proteomes" id="UP001159329"/>
    </source>
</evidence>
<dbReference type="AlphaFoldDB" id="A0AA42I5H7"/>
<organism evidence="1 2">
    <name type="scientific">Acinetobacter courvalinii</name>
    <dbReference type="NCBI Taxonomy" id="280147"/>
    <lineage>
        <taxon>Bacteria</taxon>
        <taxon>Pseudomonadati</taxon>
        <taxon>Pseudomonadota</taxon>
        <taxon>Gammaproteobacteria</taxon>
        <taxon>Moraxellales</taxon>
        <taxon>Moraxellaceae</taxon>
        <taxon>Acinetobacter</taxon>
    </lineage>
</organism>
<reference evidence="1" key="1">
    <citation type="submission" date="2022-09" db="EMBL/GenBank/DDBJ databases">
        <title>Intensive care unit water sources are persistently colonized with multi-drug resistant bacteria and are the site of extensive horizontal gene transfer of antibiotic resistance genes.</title>
        <authorList>
            <person name="Diorio-Toth L."/>
        </authorList>
    </citation>
    <scope>NUCLEOTIDE SEQUENCE</scope>
    <source>
        <strain evidence="1">GD04005</strain>
    </source>
</reference>
<evidence type="ECO:0000313" key="1">
    <source>
        <dbReference type="EMBL" id="MDH0562879.1"/>
    </source>
</evidence>
<accession>A0AA42I5H7</accession>
<dbReference type="Proteomes" id="UP001159329">
    <property type="component" value="Unassembled WGS sequence"/>
</dbReference>
<dbReference type="EMBL" id="JAOEEO010000001">
    <property type="protein sequence ID" value="MDH0562879.1"/>
    <property type="molecule type" value="Genomic_DNA"/>
</dbReference>
<dbReference type="RefSeq" id="WP_279694525.1">
    <property type="nucleotide sequence ID" value="NZ_JAOEEO010000001.1"/>
</dbReference>
<gene>
    <name evidence="1" type="ORF">N7644_04190</name>
</gene>
<name>A0AA42I5H7_9GAMM</name>
<comment type="caution">
    <text evidence="1">The sequence shown here is derived from an EMBL/GenBank/DDBJ whole genome shotgun (WGS) entry which is preliminary data.</text>
</comment>
<sequence>MSENLEEVRLTPEQLELIGQSLYGTSFKIQLADFLGVDRRRINHWLDGDRPIPAGITTELLEIARKRKAEIEGAIHLLEKILGS</sequence>
<protein>
    <submittedName>
        <fullName evidence="1">Uncharacterized protein</fullName>
    </submittedName>
</protein>
<proteinExistence type="predicted"/>